<name>A0A3D9L6T9_MARFU</name>
<proteinExistence type="predicted"/>
<dbReference type="PANTHER" id="PTHR39452:SF1">
    <property type="entry name" value="CHEY-P PHOSPHATASE CHEX"/>
    <property type="match status" value="1"/>
</dbReference>
<protein>
    <submittedName>
        <fullName evidence="3">Chemotaxis protein CheX</fullName>
    </submittedName>
</protein>
<dbReference type="InterPro" id="IPR038756">
    <property type="entry name" value="CheX-like"/>
</dbReference>
<evidence type="ECO:0000313" key="4">
    <source>
        <dbReference type="Proteomes" id="UP000256779"/>
    </source>
</evidence>
<dbReference type="GO" id="GO:0006935">
    <property type="term" value="P:chemotaxis"/>
    <property type="evidence" value="ECO:0007669"/>
    <property type="project" value="UniProtKB-KW"/>
</dbReference>
<comment type="caution">
    <text evidence="3">The sequence shown here is derived from an EMBL/GenBank/DDBJ whole genome shotgun (WGS) entry which is preliminary data.</text>
</comment>
<dbReference type="PANTHER" id="PTHR39452">
    <property type="entry name" value="CHEY-P PHOSPHATASE CHEX"/>
    <property type="match status" value="1"/>
</dbReference>
<dbReference type="Gene3D" id="3.40.1550.10">
    <property type="entry name" value="CheC-like"/>
    <property type="match status" value="1"/>
</dbReference>
<evidence type="ECO:0000313" key="3">
    <source>
        <dbReference type="EMBL" id="REE01010.1"/>
    </source>
</evidence>
<evidence type="ECO:0000259" key="2">
    <source>
        <dbReference type="Pfam" id="PF13690"/>
    </source>
</evidence>
<dbReference type="OrthoDB" id="9788100at2"/>
<accession>A0A3D9L6T9</accession>
<dbReference type="SUPFAM" id="SSF103039">
    <property type="entry name" value="CheC-like"/>
    <property type="match status" value="1"/>
</dbReference>
<dbReference type="InterPro" id="IPR028976">
    <property type="entry name" value="CheC-like_sf"/>
</dbReference>
<dbReference type="Pfam" id="PF13690">
    <property type="entry name" value="CheX"/>
    <property type="match status" value="1"/>
</dbReference>
<gene>
    <name evidence="3" type="ORF">C7460_10429</name>
</gene>
<dbReference type="EMBL" id="QREG01000004">
    <property type="protein sequence ID" value="REE01010.1"/>
    <property type="molecule type" value="Genomic_DNA"/>
</dbReference>
<keyword evidence="4" id="KW-1185">Reference proteome</keyword>
<dbReference type="AlphaFoldDB" id="A0A3D9L6T9"/>
<dbReference type="Proteomes" id="UP000256779">
    <property type="component" value="Unassembled WGS sequence"/>
</dbReference>
<dbReference type="RefSeq" id="WP_115867105.1">
    <property type="nucleotide sequence ID" value="NZ_QREG01000004.1"/>
</dbReference>
<dbReference type="CDD" id="cd17906">
    <property type="entry name" value="CheX"/>
    <property type="match status" value="1"/>
</dbReference>
<dbReference type="InterPro" id="IPR028051">
    <property type="entry name" value="CheX-like_dom"/>
</dbReference>
<sequence>MKTSKAEFDATCNLFINSVNNYFRHLTEIDSELNVPYLKQSEGLMLKDYTGMIGISGNRKGFVYISANRDMYEDLIKIFIGIDDPSDEDILDMAGEISNVVAGNVRANLGANFMISVPVVFKGMPSQLKIPDDVSIYVVPIMWNNHEAFVVIGLQ</sequence>
<reference evidence="3 4" key="1">
    <citation type="submission" date="2018-07" db="EMBL/GenBank/DDBJ databases">
        <title>Genomic Encyclopedia of Type Strains, Phase IV (KMG-IV): sequencing the most valuable type-strain genomes for metagenomic binning, comparative biology and taxonomic classification.</title>
        <authorList>
            <person name="Goeker M."/>
        </authorList>
    </citation>
    <scope>NUCLEOTIDE SEQUENCE [LARGE SCALE GENOMIC DNA]</scope>
    <source>
        <strain evidence="3 4">DSM 4134</strain>
    </source>
</reference>
<keyword evidence="1" id="KW-0145">Chemotaxis</keyword>
<evidence type="ECO:0000256" key="1">
    <source>
        <dbReference type="ARBA" id="ARBA00022500"/>
    </source>
</evidence>
<organism evidence="3 4">
    <name type="scientific">Marinoscillum furvescens DSM 4134</name>
    <dbReference type="NCBI Taxonomy" id="1122208"/>
    <lineage>
        <taxon>Bacteria</taxon>
        <taxon>Pseudomonadati</taxon>
        <taxon>Bacteroidota</taxon>
        <taxon>Cytophagia</taxon>
        <taxon>Cytophagales</taxon>
        <taxon>Reichenbachiellaceae</taxon>
        <taxon>Marinoscillum</taxon>
    </lineage>
</organism>
<feature type="domain" description="Chemotaxis phosphatase CheX-like" evidence="2">
    <location>
        <begin position="49"/>
        <end position="141"/>
    </location>
</feature>